<protein>
    <recommendedName>
        <fullName evidence="10">G-protein coupled receptors family 1 profile domain-containing protein</fullName>
    </recommendedName>
</protein>
<dbReference type="GO" id="GO:0008142">
    <property type="term" value="F:oxysterol binding"/>
    <property type="evidence" value="ECO:0007669"/>
    <property type="project" value="InterPro"/>
</dbReference>
<dbReference type="GO" id="GO:0004930">
    <property type="term" value="F:G protein-coupled receptor activity"/>
    <property type="evidence" value="ECO:0007669"/>
    <property type="project" value="UniProtKB-KW"/>
</dbReference>
<dbReference type="InterPro" id="IPR000276">
    <property type="entry name" value="GPCR_Rhodpsn"/>
</dbReference>
<keyword evidence="8" id="KW-0807">Transducer</keyword>
<keyword evidence="4" id="KW-0297">G-protein coupled receptor</keyword>
<comment type="subcellular location">
    <subcellularLocation>
        <location evidence="1">Membrane</location>
        <topology evidence="1">Multi-pass membrane protein</topology>
    </subcellularLocation>
</comment>
<dbReference type="Proteomes" id="UP000694421">
    <property type="component" value="Unplaced"/>
</dbReference>
<dbReference type="Gene3D" id="1.20.1070.10">
    <property type="entry name" value="Rhodopsin 7-helix transmembrane proteins"/>
    <property type="match status" value="1"/>
</dbReference>
<dbReference type="OMA" id="TTSHCKW"/>
<feature type="transmembrane region" description="Helical" evidence="9">
    <location>
        <begin position="72"/>
        <end position="93"/>
    </location>
</feature>
<dbReference type="GeneTree" id="ENSGT01150000286937"/>
<feature type="transmembrane region" description="Helical" evidence="9">
    <location>
        <begin position="239"/>
        <end position="259"/>
    </location>
</feature>
<feature type="transmembrane region" description="Helical" evidence="9">
    <location>
        <begin position="40"/>
        <end position="60"/>
    </location>
</feature>
<feature type="transmembrane region" description="Helical" evidence="9">
    <location>
        <begin position="113"/>
        <end position="135"/>
    </location>
</feature>
<feature type="transmembrane region" description="Helical" evidence="9">
    <location>
        <begin position="287"/>
        <end position="306"/>
    </location>
</feature>
<evidence type="ECO:0000256" key="1">
    <source>
        <dbReference type="ARBA" id="ARBA00004141"/>
    </source>
</evidence>
<reference evidence="11" key="2">
    <citation type="submission" date="2025-09" db="UniProtKB">
        <authorList>
            <consortium name="Ensembl"/>
        </authorList>
    </citation>
    <scope>IDENTIFICATION</scope>
</reference>
<keyword evidence="2 9" id="KW-0812">Transmembrane</keyword>
<dbReference type="PANTHER" id="PTHR24237:SF37">
    <property type="entry name" value="COAGULATION FACTOR II (THROMBIN) RECEPTOR-LIKE 2-RELATED"/>
    <property type="match status" value="1"/>
</dbReference>
<dbReference type="SUPFAM" id="SSF81321">
    <property type="entry name" value="Family A G protein-coupled receptor-like"/>
    <property type="match status" value="1"/>
</dbReference>
<evidence type="ECO:0000256" key="2">
    <source>
        <dbReference type="ARBA" id="ARBA00022692"/>
    </source>
</evidence>
<accession>A0A8D0BQP0</accession>
<dbReference type="Pfam" id="PF00001">
    <property type="entry name" value="7tm_1"/>
    <property type="match status" value="1"/>
</dbReference>
<evidence type="ECO:0000256" key="6">
    <source>
        <dbReference type="ARBA" id="ARBA00023157"/>
    </source>
</evidence>
<keyword evidence="7" id="KW-0675">Receptor</keyword>
<keyword evidence="5 9" id="KW-0472">Membrane</keyword>
<dbReference type="CDD" id="cd14982">
    <property type="entry name" value="7tmA_purinoceptor-like"/>
    <property type="match status" value="1"/>
</dbReference>
<dbReference type="PRINTS" id="PR00237">
    <property type="entry name" value="GPCRRHODOPSN"/>
</dbReference>
<feature type="transmembrane region" description="Helical" evidence="9">
    <location>
        <begin position="147"/>
        <end position="170"/>
    </location>
</feature>
<organism evidence="11 12">
    <name type="scientific">Salvator merianae</name>
    <name type="common">Argentine black and white tegu</name>
    <name type="synonym">Tupinambis merianae</name>
    <dbReference type="NCBI Taxonomy" id="96440"/>
    <lineage>
        <taxon>Eukaryota</taxon>
        <taxon>Metazoa</taxon>
        <taxon>Chordata</taxon>
        <taxon>Craniata</taxon>
        <taxon>Vertebrata</taxon>
        <taxon>Euteleostomi</taxon>
        <taxon>Lepidosauria</taxon>
        <taxon>Squamata</taxon>
        <taxon>Bifurcata</taxon>
        <taxon>Unidentata</taxon>
        <taxon>Episquamata</taxon>
        <taxon>Laterata</taxon>
        <taxon>Teiioidea</taxon>
        <taxon>Teiidae</taxon>
        <taxon>Salvator</taxon>
    </lineage>
</organism>
<keyword evidence="6" id="KW-1015">Disulfide bond</keyword>
<sequence length="351" mass="40057">MNSSHASRAHRWLSTTSANASEEPECVLQAEFQYSLFTSIYTTVFVLGLLENGVVVYFLACRVMNTPRSYIYLVNLAVVDLLFVSILPFKVHYHLNRNHWVFGDVACRVTGSMFYINIYLSIAFFTCICIDRYVAVLHPFIFIKIKTVHYASVAAILWVMALSITTSLVLGGPLTFNASNATACFENFRADSWTGRMVPYNVCALIFGFAIPFAIILISYPLIAQRISHIPRSARKRKALGTIGLILFICVTCFLPYHLTHLLHFLVRAKVIRNCQVAGLIYKTRRVTLALVSFNCCLNPILYYFTSAGKWWPWQRHFRTRTSKVYAIYDCHGRQKAGRRLQLGWNRFGGL</sequence>
<proteinExistence type="predicted"/>
<dbReference type="GO" id="GO:0016020">
    <property type="term" value="C:membrane"/>
    <property type="evidence" value="ECO:0007669"/>
    <property type="project" value="UniProtKB-SubCell"/>
</dbReference>
<evidence type="ECO:0000256" key="4">
    <source>
        <dbReference type="ARBA" id="ARBA00023040"/>
    </source>
</evidence>
<keyword evidence="3 9" id="KW-1133">Transmembrane helix</keyword>
<dbReference type="InterPro" id="IPR017452">
    <property type="entry name" value="GPCR_Rhodpsn_7TM"/>
</dbReference>
<evidence type="ECO:0000313" key="12">
    <source>
        <dbReference type="Proteomes" id="UP000694421"/>
    </source>
</evidence>
<evidence type="ECO:0000313" key="11">
    <source>
        <dbReference type="Ensembl" id="ENSSMRP00000011613.1"/>
    </source>
</evidence>
<dbReference type="AlphaFoldDB" id="A0A8D0BQP0"/>
<dbReference type="InterPro" id="IPR047160">
    <property type="entry name" value="GP183-like"/>
</dbReference>
<keyword evidence="12" id="KW-1185">Reference proteome</keyword>
<evidence type="ECO:0000259" key="10">
    <source>
        <dbReference type="PROSITE" id="PS50262"/>
    </source>
</evidence>
<evidence type="ECO:0000256" key="7">
    <source>
        <dbReference type="ARBA" id="ARBA00023170"/>
    </source>
</evidence>
<evidence type="ECO:0000256" key="3">
    <source>
        <dbReference type="ARBA" id="ARBA00022989"/>
    </source>
</evidence>
<dbReference type="PANTHER" id="PTHR24237">
    <property type="entry name" value="G-PROTEIN COUPLED RECEPTOR"/>
    <property type="match status" value="1"/>
</dbReference>
<evidence type="ECO:0000256" key="5">
    <source>
        <dbReference type="ARBA" id="ARBA00023136"/>
    </source>
</evidence>
<reference evidence="11" key="1">
    <citation type="submission" date="2025-08" db="UniProtKB">
        <authorList>
            <consortium name="Ensembl"/>
        </authorList>
    </citation>
    <scope>IDENTIFICATION</scope>
</reference>
<dbReference type="FunFam" id="1.20.1070.10:FF:000017">
    <property type="entry name" value="lysophosphatidic acid receptor 4"/>
    <property type="match status" value="1"/>
</dbReference>
<feature type="domain" description="G-protein coupled receptors family 1 profile" evidence="10">
    <location>
        <begin position="51"/>
        <end position="303"/>
    </location>
</feature>
<dbReference type="PRINTS" id="PR01157">
    <property type="entry name" value="P2YPURNOCPTR"/>
</dbReference>
<dbReference type="Ensembl" id="ENSSMRT00000013535.1">
    <property type="protein sequence ID" value="ENSSMRP00000011613.1"/>
    <property type="gene ID" value="ENSSMRG00000009132.1"/>
</dbReference>
<evidence type="ECO:0000256" key="8">
    <source>
        <dbReference type="ARBA" id="ARBA00023224"/>
    </source>
</evidence>
<evidence type="ECO:0000256" key="9">
    <source>
        <dbReference type="SAM" id="Phobius"/>
    </source>
</evidence>
<feature type="transmembrane region" description="Helical" evidence="9">
    <location>
        <begin position="198"/>
        <end position="218"/>
    </location>
</feature>
<name>A0A8D0BQP0_SALMN</name>
<dbReference type="PROSITE" id="PS50262">
    <property type="entry name" value="G_PROTEIN_RECEP_F1_2"/>
    <property type="match status" value="1"/>
</dbReference>